<feature type="non-terminal residue" evidence="3">
    <location>
        <position position="181"/>
    </location>
</feature>
<proteinExistence type="predicted"/>
<protein>
    <submittedName>
        <fullName evidence="3">Uncharacterized protein</fullName>
    </submittedName>
</protein>
<keyword evidence="2" id="KW-0812">Transmembrane</keyword>
<reference evidence="3 4" key="1">
    <citation type="submission" date="2024-04" db="EMBL/GenBank/DDBJ databases">
        <authorList>
            <consortium name="Genoscope - CEA"/>
            <person name="William W."/>
        </authorList>
    </citation>
    <scope>NUCLEOTIDE SEQUENCE [LARGE SCALE GENOMIC DNA]</scope>
</reference>
<dbReference type="Proteomes" id="UP001497497">
    <property type="component" value="Unassembled WGS sequence"/>
</dbReference>
<name>A0AAV2IDF8_LYMST</name>
<comment type="caution">
    <text evidence="3">The sequence shown here is derived from an EMBL/GenBank/DDBJ whole genome shotgun (WGS) entry which is preliminary data.</text>
</comment>
<dbReference type="AlphaFoldDB" id="A0AAV2IDF8"/>
<dbReference type="EMBL" id="CAXITT010000502">
    <property type="protein sequence ID" value="CAL1542697.1"/>
    <property type="molecule type" value="Genomic_DNA"/>
</dbReference>
<sequence>RGLLEITNANNTTSYKWNSTSTSSAEFNATSFKINVMMSTGLVWIEVNTTQGVNITCGRGRADRTCTGEDDDKAVSEAGDAVIAALGLIAGLSLLTMICTCAVFVCRVHLRCGALPKWMSSVLRALAAPVKKDEDVTCADTTKLVNQESSSPTSETYNPNDSIIDMTNSPVAAKLANADPS</sequence>
<gene>
    <name evidence="3" type="ORF">GSLYS_00016231001</name>
</gene>
<evidence type="ECO:0000256" key="1">
    <source>
        <dbReference type="SAM" id="MobiDB-lite"/>
    </source>
</evidence>
<feature type="non-terminal residue" evidence="3">
    <location>
        <position position="1"/>
    </location>
</feature>
<evidence type="ECO:0000313" key="3">
    <source>
        <dbReference type="EMBL" id="CAL1542697.1"/>
    </source>
</evidence>
<accession>A0AAV2IDF8</accession>
<feature type="transmembrane region" description="Helical" evidence="2">
    <location>
        <begin position="81"/>
        <end position="110"/>
    </location>
</feature>
<keyword evidence="2" id="KW-0472">Membrane</keyword>
<feature type="region of interest" description="Disordered" evidence="1">
    <location>
        <begin position="144"/>
        <end position="165"/>
    </location>
</feature>
<keyword evidence="4" id="KW-1185">Reference proteome</keyword>
<evidence type="ECO:0000313" key="4">
    <source>
        <dbReference type="Proteomes" id="UP001497497"/>
    </source>
</evidence>
<organism evidence="3 4">
    <name type="scientific">Lymnaea stagnalis</name>
    <name type="common">Great pond snail</name>
    <name type="synonym">Helix stagnalis</name>
    <dbReference type="NCBI Taxonomy" id="6523"/>
    <lineage>
        <taxon>Eukaryota</taxon>
        <taxon>Metazoa</taxon>
        <taxon>Spiralia</taxon>
        <taxon>Lophotrochozoa</taxon>
        <taxon>Mollusca</taxon>
        <taxon>Gastropoda</taxon>
        <taxon>Heterobranchia</taxon>
        <taxon>Euthyneura</taxon>
        <taxon>Panpulmonata</taxon>
        <taxon>Hygrophila</taxon>
        <taxon>Lymnaeoidea</taxon>
        <taxon>Lymnaeidae</taxon>
        <taxon>Lymnaea</taxon>
    </lineage>
</organism>
<evidence type="ECO:0000256" key="2">
    <source>
        <dbReference type="SAM" id="Phobius"/>
    </source>
</evidence>
<keyword evidence="2" id="KW-1133">Transmembrane helix</keyword>